<dbReference type="InterPro" id="IPR048819">
    <property type="entry name" value="PepQ_N"/>
</dbReference>
<keyword evidence="11" id="KW-1185">Reference proteome</keyword>
<dbReference type="GO" id="GO:0008237">
    <property type="term" value="F:metallopeptidase activity"/>
    <property type="evidence" value="ECO:0007669"/>
    <property type="project" value="UniProtKB-KW"/>
</dbReference>
<evidence type="ECO:0000313" key="11">
    <source>
        <dbReference type="Proteomes" id="UP000437748"/>
    </source>
</evidence>
<proteinExistence type="inferred from homology"/>
<dbReference type="EMBL" id="WFLM01000003">
    <property type="protein sequence ID" value="KAB8038983.1"/>
    <property type="molecule type" value="Genomic_DNA"/>
</dbReference>
<dbReference type="InterPro" id="IPR052433">
    <property type="entry name" value="X-Pro_dipept-like"/>
</dbReference>
<keyword evidence="2" id="KW-0645">Protease</keyword>
<dbReference type="GO" id="GO:0005829">
    <property type="term" value="C:cytosol"/>
    <property type="evidence" value="ECO:0007669"/>
    <property type="project" value="TreeGrafter"/>
</dbReference>
<dbReference type="GO" id="GO:0046872">
    <property type="term" value="F:metal ion binding"/>
    <property type="evidence" value="ECO:0007669"/>
    <property type="project" value="UniProtKB-KW"/>
</dbReference>
<dbReference type="InterPro" id="IPR036005">
    <property type="entry name" value="Creatinase/aminopeptidase-like"/>
</dbReference>
<keyword evidence="5" id="KW-0482">Metalloprotease</keyword>
<sequence>MSNLDTLFKEHIQIRMRCADKALEALNYRSLILGAGEPFGYFADDNYAPFKTNPHFAHWCPAAGPHHVLKYEIGKKPLLIYYSPDDFWHLHERLDNPFWASNFDIIEVGTKEKIWESLGDLTYSVFLGNETKYACAKNIKINCELMEARLNWHRRFKSDYEIHCLSEANRIAAKGHLAAKEAFYNGESEYEIHMSYLKAMQCVDTDLPYTGIVALDKNGAILHYHGRDKKRNGNVLLIDSGATYNNYASDITRTYATNNCDPVFIELLAQTEKLQKELCQAVKPGLYYPSLHETCHLKIAEILENVGILKISGDYQTALKDGITKVFLPHGLGHMLGIQVHDIGGKQLDEQGNPAPLNPSNISYRSLRFVGTLDQSVVVTIEPGIYFIQSLLSQFKETNKHSDKINWSLIERLMPFGGIRIEDDVAPMGHANRNLTREYLP</sequence>
<dbReference type="GO" id="GO:0004177">
    <property type="term" value="F:aminopeptidase activity"/>
    <property type="evidence" value="ECO:0007669"/>
    <property type="project" value="TreeGrafter"/>
</dbReference>
<keyword evidence="4 10" id="KW-0378">Hydrolase</keyword>
<comment type="similarity">
    <text evidence="7">Belongs to the peptidase M24B family.</text>
</comment>
<evidence type="ECO:0000256" key="1">
    <source>
        <dbReference type="ARBA" id="ARBA00001936"/>
    </source>
</evidence>
<dbReference type="AlphaFoldDB" id="A0A6N6VWY1"/>
<organism evidence="10 11">
    <name type="scientific">Silvanigrella paludirubra</name>
    <dbReference type="NCBI Taxonomy" id="2499159"/>
    <lineage>
        <taxon>Bacteria</taxon>
        <taxon>Pseudomonadati</taxon>
        <taxon>Bdellovibrionota</taxon>
        <taxon>Oligoflexia</taxon>
        <taxon>Silvanigrellales</taxon>
        <taxon>Silvanigrellaceae</taxon>
        <taxon>Silvanigrella</taxon>
    </lineage>
</organism>
<dbReference type="Pfam" id="PF00557">
    <property type="entry name" value="Peptidase_M24"/>
    <property type="match status" value="1"/>
</dbReference>
<evidence type="ECO:0000256" key="3">
    <source>
        <dbReference type="ARBA" id="ARBA00022723"/>
    </source>
</evidence>
<reference evidence="10 11" key="1">
    <citation type="submission" date="2019-10" db="EMBL/GenBank/DDBJ databases">
        <title>New species of Slilvanegrellaceae.</title>
        <authorList>
            <person name="Pitt A."/>
            <person name="Hahn M.W."/>
        </authorList>
    </citation>
    <scope>NUCLEOTIDE SEQUENCE [LARGE SCALE GENOMIC DNA]</scope>
    <source>
        <strain evidence="10 11">SP-Ram-0.45-NSY-1</strain>
    </source>
</reference>
<evidence type="ECO:0000256" key="4">
    <source>
        <dbReference type="ARBA" id="ARBA00022801"/>
    </source>
</evidence>
<dbReference type="SUPFAM" id="SSF55920">
    <property type="entry name" value="Creatinase/aminopeptidase"/>
    <property type="match status" value="1"/>
</dbReference>
<dbReference type="Gene3D" id="3.40.350.10">
    <property type="entry name" value="Creatinase/prolidase N-terminal domain"/>
    <property type="match status" value="1"/>
</dbReference>
<evidence type="ECO:0000256" key="6">
    <source>
        <dbReference type="ARBA" id="ARBA00023211"/>
    </source>
</evidence>
<evidence type="ECO:0000259" key="8">
    <source>
        <dbReference type="Pfam" id="PF00557"/>
    </source>
</evidence>
<name>A0A6N6VWY1_9BACT</name>
<feature type="domain" description="Xaa-Pro dipeptidase N-terminal" evidence="9">
    <location>
        <begin position="7"/>
        <end position="140"/>
    </location>
</feature>
<comment type="caution">
    <text evidence="10">The sequence shown here is derived from an EMBL/GenBank/DDBJ whole genome shotgun (WGS) entry which is preliminary data.</text>
</comment>
<evidence type="ECO:0000256" key="5">
    <source>
        <dbReference type="ARBA" id="ARBA00023049"/>
    </source>
</evidence>
<feature type="domain" description="Peptidase M24" evidence="8">
    <location>
        <begin position="164"/>
        <end position="425"/>
    </location>
</feature>
<evidence type="ECO:0000259" key="9">
    <source>
        <dbReference type="Pfam" id="PF21216"/>
    </source>
</evidence>
<dbReference type="OrthoDB" id="5288399at2"/>
<dbReference type="Proteomes" id="UP000437748">
    <property type="component" value="Unassembled WGS sequence"/>
</dbReference>
<protein>
    <submittedName>
        <fullName evidence="10">Xaa-Pro dipeptidase</fullName>
        <ecNumber evidence="10">3.4.13.9</ecNumber>
    </submittedName>
</protein>
<dbReference type="EC" id="3.4.13.9" evidence="10"/>
<dbReference type="GO" id="GO:0006508">
    <property type="term" value="P:proteolysis"/>
    <property type="evidence" value="ECO:0007669"/>
    <property type="project" value="UniProtKB-KW"/>
</dbReference>
<keyword evidence="6" id="KW-0464">Manganese</keyword>
<dbReference type="Pfam" id="PF21216">
    <property type="entry name" value="PepQ_N"/>
    <property type="match status" value="1"/>
</dbReference>
<evidence type="ECO:0000256" key="2">
    <source>
        <dbReference type="ARBA" id="ARBA00022670"/>
    </source>
</evidence>
<accession>A0A6N6VWY1</accession>
<dbReference type="RefSeq" id="WP_153420380.1">
    <property type="nucleotide sequence ID" value="NZ_WFLM01000003.1"/>
</dbReference>
<dbReference type="InterPro" id="IPR000994">
    <property type="entry name" value="Pept_M24"/>
</dbReference>
<evidence type="ECO:0000256" key="7">
    <source>
        <dbReference type="RuleBase" id="RU000590"/>
    </source>
</evidence>
<dbReference type="PANTHER" id="PTHR43226">
    <property type="entry name" value="XAA-PRO AMINOPEPTIDASE 3"/>
    <property type="match status" value="1"/>
</dbReference>
<gene>
    <name evidence="10" type="primary">pepQ</name>
    <name evidence="10" type="ORF">GCL60_08985</name>
</gene>
<keyword evidence="3 7" id="KW-0479">Metal-binding</keyword>
<dbReference type="InterPro" id="IPR029149">
    <property type="entry name" value="Creatin/AminoP/Spt16_N"/>
</dbReference>
<dbReference type="PANTHER" id="PTHR43226:SF8">
    <property type="entry name" value="XAA-PRO DIPEPTIDASE"/>
    <property type="match status" value="1"/>
</dbReference>
<dbReference type="PROSITE" id="PS00491">
    <property type="entry name" value="PROLINE_PEPTIDASE"/>
    <property type="match status" value="1"/>
</dbReference>
<comment type="cofactor">
    <cofactor evidence="1">
        <name>Mn(2+)</name>
        <dbReference type="ChEBI" id="CHEBI:29035"/>
    </cofactor>
</comment>
<dbReference type="Gene3D" id="3.90.230.10">
    <property type="entry name" value="Creatinase/methionine aminopeptidase superfamily"/>
    <property type="match status" value="1"/>
</dbReference>
<keyword evidence="10" id="KW-0224">Dipeptidase</keyword>
<dbReference type="GO" id="GO:0102009">
    <property type="term" value="F:proline dipeptidase activity"/>
    <property type="evidence" value="ECO:0007669"/>
    <property type="project" value="UniProtKB-EC"/>
</dbReference>
<dbReference type="InterPro" id="IPR001131">
    <property type="entry name" value="Peptidase_M24B_aminopep-P_CS"/>
</dbReference>
<evidence type="ECO:0000313" key="10">
    <source>
        <dbReference type="EMBL" id="KAB8038983.1"/>
    </source>
</evidence>
<dbReference type="NCBIfam" id="NF010133">
    <property type="entry name" value="PRK13607.1"/>
    <property type="match status" value="1"/>
</dbReference>